<dbReference type="EMBL" id="MJEH01000005">
    <property type="protein sequence ID" value="OEH94087.1"/>
    <property type="molecule type" value="Genomic_DNA"/>
</dbReference>
<name>A0A1E5LJ25_9BACI</name>
<sequence length="94" mass="10682">MEEHEFLVEKVSLNEIKISISKPSLFIVKVTTPFYAVQIDSPIFIKIKDIGNELYEIVIIRVGLDFDTVTNKFDLELIRNDGKTVIAISAPPLF</sequence>
<keyword evidence="2" id="KW-1185">Reference proteome</keyword>
<dbReference type="Proteomes" id="UP000095209">
    <property type="component" value="Unassembled WGS sequence"/>
</dbReference>
<evidence type="ECO:0000313" key="1">
    <source>
        <dbReference type="EMBL" id="OEH94087.1"/>
    </source>
</evidence>
<protein>
    <submittedName>
        <fullName evidence="1">Uncharacterized protein</fullName>
    </submittedName>
</protein>
<gene>
    <name evidence="1" type="ORF">BFG57_09580</name>
</gene>
<accession>A0A1E5LJ25</accession>
<dbReference type="AlphaFoldDB" id="A0A1E5LJ25"/>
<organism evidence="1 2">
    <name type="scientific">Bacillus solimangrovi</name>
    <dbReference type="NCBI Taxonomy" id="1305675"/>
    <lineage>
        <taxon>Bacteria</taxon>
        <taxon>Bacillati</taxon>
        <taxon>Bacillota</taxon>
        <taxon>Bacilli</taxon>
        <taxon>Bacillales</taxon>
        <taxon>Bacillaceae</taxon>
        <taxon>Bacillus</taxon>
    </lineage>
</organism>
<dbReference type="RefSeq" id="WP_069715856.1">
    <property type="nucleotide sequence ID" value="NZ_MJEH01000005.1"/>
</dbReference>
<proteinExistence type="predicted"/>
<reference evidence="1 2" key="1">
    <citation type="submission" date="2016-08" db="EMBL/GenBank/DDBJ databases">
        <title>Genome of Bacillus solimangrovi GH2-4.</title>
        <authorList>
            <person name="Lim S."/>
            <person name="Kim B.-C."/>
        </authorList>
    </citation>
    <scope>NUCLEOTIDE SEQUENCE [LARGE SCALE GENOMIC DNA]</scope>
    <source>
        <strain evidence="1 2">GH2-4</strain>
    </source>
</reference>
<evidence type="ECO:0000313" key="2">
    <source>
        <dbReference type="Proteomes" id="UP000095209"/>
    </source>
</evidence>
<comment type="caution">
    <text evidence="1">The sequence shown here is derived from an EMBL/GenBank/DDBJ whole genome shotgun (WGS) entry which is preliminary data.</text>
</comment>